<evidence type="ECO:0000259" key="1">
    <source>
        <dbReference type="PROSITE" id="PS51782"/>
    </source>
</evidence>
<organism evidence="2 3">
    <name type="scientific">Neokomagataea tanensis NBRC 106556</name>
    <dbReference type="NCBI Taxonomy" id="1223519"/>
    <lineage>
        <taxon>Bacteria</taxon>
        <taxon>Pseudomonadati</taxon>
        <taxon>Pseudomonadota</taxon>
        <taxon>Alphaproteobacteria</taxon>
        <taxon>Acetobacterales</taxon>
        <taxon>Acetobacteraceae</taxon>
        <taxon>Neokomagataea</taxon>
    </lineage>
</organism>
<dbReference type="CDD" id="cd00118">
    <property type="entry name" value="LysM"/>
    <property type="match status" value="1"/>
</dbReference>
<sequence>MPGVCICEELLIMSSQKKTYRFNSKAGRIAEGALEGLVQSLEGTAPKLKESAIKRAFKRFGLAQMHMSHLVIDDRTIVLKGRAESAKDRDQMILTAGNVAGVAAVEADIVVPPGTPEPKFVQVGENGTLDELAEALPEKVTGDELLKANLPLVSAKDDIYPGQTIRLPTDHS</sequence>
<dbReference type="InterPro" id="IPR018392">
    <property type="entry name" value="LysM"/>
</dbReference>
<proteinExistence type="predicted"/>
<dbReference type="PROSITE" id="PS51782">
    <property type="entry name" value="LYSM"/>
    <property type="match status" value="1"/>
</dbReference>
<dbReference type="Proteomes" id="UP001062443">
    <property type="component" value="Unassembled WGS sequence"/>
</dbReference>
<comment type="caution">
    <text evidence="2">The sequence shown here is derived from an EMBL/GenBank/DDBJ whole genome shotgun (WGS) entry which is preliminary data.</text>
</comment>
<evidence type="ECO:0000313" key="3">
    <source>
        <dbReference type="Proteomes" id="UP001062443"/>
    </source>
</evidence>
<dbReference type="EMBL" id="BAQB01000014">
    <property type="protein sequence ID" value="GBR46588.1"/>
    <property type="molecule type" value="Genomic_DNA"/>
</dbReference>
<keyword evidence="3" id="KW-1185">Reference proteome</keyword>
<gene>
    <name evidence="2" type="ORF">AA106556_1164</name>
</gene>
<name>A0ABQ0QJ22_9PROT</name>
<dbReference type="InterPro" id="IPR036779">
    <property type="entry name" value="LysM_dom_sf"/>
</dbReference>
<dbReference type="Gene3D" id="3.10.350.10">
    <property type="entry name" value="LysM domain"/>
    <property type="match status" value="1"/>
</dbReference>
<feature type="domain" description="LysM" evidence="1">
    <location>
        <begin position="119"/>
        <end position="167"/>
    </location>
</feature>
<reference evidence="2" key="1">
    <citation type="submission" date="2013-04" db="EMBL/GenBank/DDBJ databases">
        <title>The genome sequencing project of 58 acetic acid bacteria.</title>
        <authorList>
            <person name="Okamoto-Kainuma A."/>
            <person name="Ishikawa M."/>
            <person name="Umino S."/>
            <person name="Koizumi Y."/>
            <person name="Shiwa Y."/>
            <person name="Yoshikawa H."/>
            <person name="Matsutani M."/>
            <person name="Matsushita K."/>
        </authorList>
    </citation>
    <scope>NUCLEOTIDE SEQUENCE</scope>
    <source>
        <strain evidence="2">NBRC 106556</strain>
    </source>
</reference>
<evidence type="ECO:0000313" key="2">
    <source>
        <dbReference type="EMBL" id="GBR46588.1"/>
    </source>
</evidence>
<protein>
    <submittedName>
        <fullName evidence="2">LysM domain-containing protein</fullName>
    </submittedName>
</protein>
<accession>A0ABQ0QJ22</accession>